<dbReference type="AlphaFoldDB" id="A0A2T3M7X6"/>
<evidence type="ECO:0000313" key="2">
    <source>
        <dbReference type="EMBL" id="PSV88256.1"/>
    </source>
</evidence>
<evidence type="ECO:0000256" key="1">
    <source>
        <dbReference type="SAM" id="MobiDB-lite"/>
    </source>
</evidence>
<evidence type="ECO:0000313" key="3">
    <source>
        <dbReference type="Proteomes" id="UP000240410"/>
    </source>
</evidence>
<dbReference type="OrthoDB" id="9803716at2"/>
<dbReference type="EMBL" id="PYOJ01000019">
    <property type="protein sequence ID" value="PSV88256.1"/>
    <property type="molecule type" value="Genomic_DNA"/>
</dbReference>
<organism evidence="2 3">
    <name type="scientific">Photobacterium leiognathi</name>
    <dbReference type="NCBI Taxonomy" id="553611"/>
    <lineage>
        <taxon>Bacteria</taxon>
        <taxon>Pseudomonadati</taxon>
        <taxon>Pseudomonadota</taxon>
        <taxon>Gammaproteobacteria</taxon>
        <taxon>Vibrionales</taxon>
        <taxon>Vibrionaceae</taxon>
        <taxon>Photobacterium</taxon>
    </lineage>
</organism>
<sequence>MTYSADNHSTISNQIEATNVSPLEQSGSNKNEILNSLKAGKLRKNAKNKIAALLSAATYIEFRSQSMGMDDCWNSNEPRAISVTEFWAWYDKEYSELNIWVDCKEGKVSRVRFSDCMYHFSNDVVLTFDVVTTPDNNQSCEEAEQGEAVELASFEQYEALTQTATVKQVNIIWSESRQFTDNDVLTLDGYNEKSQIEALDIGRGQGYAKTKLEIIFADGTREIFRHDIDADYPTLCHYYAAVSQVKLLSQTKAVLIYQQVRQALLEGYLSPLNSTEKHPTPPESTEKSRKVLSLGDYKARIESKRERLEARAEKAHQQSDCYYQSSKKLADMLPFGQPILIGHHSEARARRHADKIFNEMGKSVAASKKAAYLENKAMGIGKNGIASDDPEAIQKLRAKLASLEKAQEMMKVANKVVRSQHMTEADKIEYMITSLSLTKEQATAILTPDFCGRVGFASYALTNNSATIRQTKQRLDELEVMHNQEPLSAEGEIEGLFWSLYEEDGRVKFTFDGKPSDEIRTLLKTQGFKWSRYSMAWVRKLTPNAIQSTRYILSQWGMNN</sequence>
<dbReference type="Proteomes" id="UP000240410">
    <property type="component" value="Unassembled WGS sequence"/>
</dbReference>
<dbReference type="Pfam" id="PF12083">
    <property type="entry name" value="DUF3560"/>
    <property type="match status" value="1"/>
</dbReference>
<feature type="region of interest" description="Disordered" evidence="1">
    <location>
        <begin position="1"/>
        <end position="26"/>
    </location>
</feature>
<proteinExistence type="predicted"/>
<dbReference type="InterPro" id="IPR021944">
    <property type="entry name" value="DUF3560"/>
</dbReference>
<name>A0A2T3M7X6_PHOLE</name>
<protein>
    <submittedName>
        <fullName evidence="2">DUF3560 domain-containing protein</fullName>
    </submittedName>
</protein>
<reference evidence="2 3" key="1">
    <citation type="submission" date="2018-03" db="EMBL/GenBank/DDBJ databases">
        <title>Whole genome sequencing of Histamine producing bacteria.</title>
        <authorList>
            <person name="Butler K."/>
        </authorList>
    </citation>
    <scope>NUCLEOTIDE SEQUENCE [LARGE SCALE GENOMIC DNA]</scope>
    <source>
        <strain evidence="2 3">ATCC 33979</strain>
    </source>
</reference>
<accession>A0A2T3M7X6</accession>
<gene>
    <name evidence="2" type="ORF">CTM89_14865</name>
</gene>
<dbReference type="RefSeq" id="WP_045070361.1">
    <property type="nucleotide sequence ID" value="NZ_JZSL01000025.1"/>
</dbReference>
<comment type="caution">
    <text evidence="2">The sequence shown here is derived from an EMBL/GenBank/DDBJ whole genome shotgun (WGS) entry which is preliminary data.</text>
</comment>